<reference evidence="2" key="1">
    <citation type="submission" date="2023-06" db="EMBL/GenBank/DDBJ databases">
        <authorList>
            <person name="Kurt Z."/>
        </authorList>
    </citation>
    <scope>NUCLEOTIDE SEQUENCE</scope>
</reference>
<accession>A0AA86NM45</accession>
<evidence type="ECO:0000313" key="3">
    <source>
        <dbReference type="EMBL" id="CAL6109989.1"/>
    </source>
</evidence>
<evidence type="ECO:0000313" key="2">
    <source>
        <dbReference type="EMBL" id="CAI9921406.1"/>
    </source>
</evidence>
<feature type="compositionally biased region" description="Basic and acidic residues" evidence="1">
    <location>
        <begin position="80"/>
        <end position="89"/>
    </location>
</feature>
<feature type="compositionally biased region" description="Polar residues" evidence="1">
    <location>
        <begin position="90"/>
        <end position="102"/>
    </location>
</feature>
<dbReference type="Proteomes" id="UP001642409">
    <property type="component" value="Unassembled WGS sequence"/>
</dbReference>
<evidence type="ECO:0000313" key="4">
    <source>
        <dbReference type="Proteomes" id="UP001642409"/>
    </source>
</evidence>
<organism evidence="2">
    <name type="scientific">Hexamita inflata</name>
    <dbReference type="NCBI Taxonomy" id="28002"/>
    <lineage>
        <taxon>Eukaryota</taxon>
        <taxon>Metamonada</taxon>
        <taxon>Diplomonadida</taxon>
        <taxon>Hexamitidae</taxon>
        <taxon>Hexamitinae</taxon>
        <taxon>Hexamita</taxon>
    </lineage>
</organism>
<dbReference type="AlphaFoldDB" id="A0AA86NM45"/>
<dbReference type="EMBL" id="CATOUU010000222">
    <property type="protein sequence ID" value="CAI9921406.1"/>
    <property type="molecule type" value="Genomic_DNA"/>
</dbReference>
<dbReference type="EMBL" id="CAXDID020000679">
    <property type="protein sequence ID" value="CAL6109989.1"/>
    <property type="molecule type" value="Genomic_DNA"/>
</dbReference>
<sequence length="102" mass="11311">MRTIPAAESCVLNSNLSIQWLVVHRAVQRALLWCTRILEMRALFGSLASPQCWQPGIPGVIQNVSGRIVPFETAAGFQRRTEAEIKKPQTNDFGETPASMSE</sequence>
<protein>
    <submittedName>
        <fullName evidence="3">Hypothetical_protein</fullName>
    </submittedName>
</protein>
<proteinExistence type="predicted"/>
<comment type="caution">
    <text evidence="2">The sequence shown here is derived from an EMBL/GenBank/DDBJ whole genome shotgun (WGS) entry which is preliminary data.</text>
</comment>
<keyword evidence="4" id="KW-1185">Reference proteome</keyword>
<feature type="region of interest" description="Disordered" evidence="1">
    <location>
        <begin position="80"/>
        <end position="102"/>
    </location>
</feature>
<evidence type="ECO:0000256" key="1">
    <source>
        <dbReference type="SAM" id="MobiDB-lite"/>
    </source>
</evidence>
<gene>
    <name evidence="3" type="ORF">HINF_LOCUS75706</name>
    <name evidence="2" type="ORF">HINF_LOCUS9051</name>
</gene>
<reference evidence="3 4" key="2">
    <citation type="submission" date="2024-07" db="EMBL/GenBank/DDBJ databases">
        <authorList>
            <person name="Akdeniz Z."/>
        </authorList>
    </citation>
    <scope>NUCLEOTIDE SEQUENCE [LARGE SCALE GENOMIC DNA]</scope>
</reference>
<name>A0AA86NM45_9EUKA</name>